<keyword evidence="3" id="KW-1185">Reference proteome</keyword>
<reference evidence="2" key="4">
    <citation type="submission" date="2019-03" db="UniProtKB">
        <authorList>
            <consortium name="EnsemblPlants"/>
        </authorList>
    </citation>
    <scope>IDENTIFICATION</scope>
</reference>
<accession>A0A453M0I3</accession>
<evidence type="ECO:0000313" key="3">
    <source>
        <dbReference type="Proteomes" id="UP000015105"/>
    </source>
</evidence>
<dbReference type="Gramene" id="AET5Gv20993800.18">
    <property type="protein sequence ID" value="AET5Gv20993800.18"/>
    <property type="gene ID" value="AET5Gv20993800"/>
</dbReference>
<reference evidence="2" key="3">
    <citation type="journal article" date="2017" name="Nature">
        <title>Genome sequence of the progenitor of the wheat D genome Aegilops tauschii.</title>
        <authorList>
            <person name="Luo M.C."/>
            <person name="Gu Y.Q."/>
            <person name="Puiu D."/>
            <person name="Wang H."/>
            <person name="Twardziok S.O."/>
            <person name="Deal K.R."/>
            <person name="Huo N."/>
            <person name="Zhu T."/>
            <person name="Wang L."/>
            <person name="Wang Y."/>
            <person name="McGuire P.E."/>
            <person name="Liu S."/>
            <person name="Long H."/>
            <person name="Ramasamy R.K."/>
            <person name="Rodriguez J.C."/>
            <person name="Van S.L."/>
            <person name="Yuan L."/>
            <person name="Wang Z."/>
            <person name="Xia Z."/>
            <person name="Xiao L."/>
            <person name="Anderson O.D."/>
            <person name="Ouyang S."/>
            <person name="Liang Y."/>
            <person name="Zimin A.V."/>
            <person name="Pertea G."/>
            <person name="Qi P."/>
            <person name="Bennetzen J.L."/>
            <person name="Dai X."/>
            <person name="Dawson M.W."/>
            <person name="Muller H.G."/>
            <person name="Kugler K."/>
            <person name="Rivarola-Duarte L."/>
            <person name="Spannagl M."/>
            <person name="Mayer K.F.X."/>
            <person name="Lu F.H."/>
            <person name="Bevan M.W."/>
            <person name="Leroy P."/>
            <person name="Li P."/>
            <person name="You F.M."/>
            <person name="Sun Q."/>
            <person name="Liu Z."/>
            <person name="Lyons E."/>
            <person name="Wicker T."/>
            <person name="Salzberg S.L."/>
            <person name="Devos K.M."/>
            <person name="Dvorak J."/>
        </authorList>
    </citation>
    <scope>NUCLEOTIDE SEQUENCE [LARGE SCALE GENOMIC DNA]</scope>
    <source>
        <strain evidence="2">cv. AL8/78</strain>
    </source>
</reference>
<evidence type="ECO:0008006" key="4">
    <source>
        <dbReference type="Google" id="ProtNLM"/>
    </source>
</evidence>
<evidence type="ECO:0000256" key="1">
    <source>
        <dbReference type="SAM" id="SignalP"/>
    </source>
</evidence>
<sequence length="87" mass="9798">MNTMHRSSVSFLKLLYCELMLTSSLLFVVWPTSSCGTWCQCGGKNLSKTIDRLATQFLQKCLGLRHDNLRIQIFCSAEPISSYLCAS</sequence>
<proteinExistence type="predicted"/>
<evidence type="ECO:0000313" key="2">
    <source>
        <dbReference type="EnsemblPlants" id="AET5Gv20993800.18"/>
    </source>
</evidence>
<keyword evidence="1" id="KW-0732">Signal</keyword>
<reference evidence="3" key="2">
    <citation type="journal article" date="2017" name="Nat. Plants">
        <title>The Aegilops tauschii genome reveals multiple impacts of transposons.</title>
        <authorList>
            <person name="Zhao G."/>
            <person name="Zou C."/>
            <person name="Li K."/>
            <person name="Wang K."/>
            <person name="Li T."/>
            <person name="Gao L."/>
            <person name="Zhang X."/>
            <person name="Wang H."/>
            <person name="Yang Z."/>
            <person name="Liu X."/>
            <person name="Jiang W."/>
            <person name="Mao L."/>
            <person name="Kong X."/>
            <person name="Jiao Y."/>
            <person name="Jia J."/>
        </authorList>
    </citation>
    <scope>NUCLEOTIDE SEQUENCE [LARGE SCALE GENOMIC DNA]</scope>
    <source>
        <strain evidence="3">cv. AL8/78</strain>
    </source>
</reference>
<reference evidence="2" key="5">
    <citation type="journal article" date="2021" name="G3 (Bethesda)">
        <title>Aegilops tauschii genome assembly Aet v5.0 features greater sequence contiguity and improved annotation.</title>
        <authorList>
            <person name="Wang L."/>
            <person name="Zhu T."/>
            <person name="Rodriguez J.C."/>
            <person name="Deal K.R."/>
            <person name="Dubcovsky J."/>
            <person name="McGuire P.E."/>
            <person name="Lux T."/>
            <person name="Spannagl M."/>
            <person name="Mayer K.F.X."/>
            <person name="Baldrich P."/>
            <person name="Meyers B.C."/>
            <person name="Huo N."/>
            <person name="Gu Y.Q."/>
            <person name="Zhou H."/>
            <person name="Devos K.M."/>
            <person name="Bennetzen J.L."/>
            <person name="Unver T."/>
            <person name="Budak H."/>
            <person name="Gulick P.J."/>
            <person name="Galiba G."/>
            <person name="Kalapos B."/>
            <person name="Nelson D.R."/>
            <person name="Li P."/>
            <person name="You F.M."/>
            <person name="Luo M.C."/>
            <person name="Dvorak J."/>
        </authorList>
    </citation>
    <scope>NUCLEOTIDE SEQUENCE [LARGE SCALE GENOMIC DNA]</scope>
    <source>
        <strain evidence="2">cv. AL8/78</strain>
    </source>
</reference>
<reference evidence="3" key="1">
    <citation type="journal article" date="2014" name="Science">
        <title>Ancient hybridizations among the ancestral genomes of bread wheat.</title>
        <authorList>
            <consortium name="International Wheat Genome Sequencing Consortium,"/>
            <person name="Marcussen T."/>
            <person name="Sandve S.R."/>
            <person name="Heier L."/>
            <person name="Spannagl M."/>
            <person name="Pfeifer M."/>
            <person name="Jakobsen K.S."/>
            <person name="Wulff B.B."/>
            <person name="Steuernagel B."/>
            <person name="Mayer K.F."/>
            <person name="Olsen O.A."/>
        </authorList>
    </citation>
    <scope>NUCLEOTIDE SEQUENCE [LARGE SCALE GENOMIC DNA]</scope>
    <source>
        <strain evidence="3">cv. AL8/78</strain>
    </source>
</reference>
<feature type="chain" id="PRO_5019262237" description="Secreted protein" evidence="1">
    <location>
        <begin position="36"/>
        <end position="87"/>
    </location>
</feature>
<feature type="signal peptide" evidence="1">
    <location>
        <begin position="1"/>
        <end position="35"/>
    </location>
</feature>
<name>A0A453M0I3_AEGTS</name>
<organism evidence="2 3">
    <name type="scientific">Aegilops tauschii subsp. strangulata</name>
    <name type="common">Goatgrass</name>
    <dbReference type="NCBI Taxonomy" id="200361"/>
    <lineage>
        <taxon>Eukaryota</taxon>
        <taxon>Viridiplantae</taxon>
        <taxon>Streptophyta</taxon>
        <taxon>Embryophyta</taxon>
        <taxon>Tracheophyta</taxon>
        <taxon>Spermatophyta</taxon>
        <taxon>Magnoliopsida</taxon>
        <taxon>Liliopsida</taxon>
        <taxon>Poales</taxon>
        <taxon>Poaceae</taxon>
        <taxon>BOP clade</taxon>
        <taxon>Pooideae</taxon>
        <taxon>Triticodae</taxon>
        <taxon>Triticeae</taxon>
        <taxon>Triticinae</taxon>
        <taxon>Aegilops</taxon>
    </lineage>
</organism>
<dbReference type="Proteomes" id="UP000015105">
    <property type="component" value="Chromosome 5D"/>
</dbReference>
<dbReference type="EnsemblPlants" id="AET5Gv20993800.18">
    <property type="protein sequence ID" value="AET5Gv20993800.18"/>
    <property type="gene ID" value="AET5Gv20993800"/>
</dbReference>
<protein>
    <recommendedName>
        <fullName evidence="4">Secreted protein</fullName>
    </recommendedName>
</protein>
<dbReference type="AlphaFoldDB" id="A0A453M0I3"/>